<keyword evidence="3" id="KW-1185">Reference proteome</keyword>
<dbReference type="Pfam" id="PF20032">
    <property type="entry name" value="ADYC"/>
    <property type="match status" value="1"/>
</dbReference>
<proteinExistence type="predicted"/>
<dbReference type="RefSeq" id="WP_267772453.1">
    <property type="nucleotide sequence ID" value="NZ_JAPNKE010000002.1"/>
</dbReference>
<sequence>MICSVGLLAGACAPEDDELAFRDTTTGCTNCGNGSNSAKANGYPIDQLNLYGWPNDAGITVTAIKSPLGSSYTLRTSGQELGAWDTTTDTFVAVGEDLVGWTIKLYEEKAGLIEIEIVDYGTVASLATDGPDVSIYELAYHNPKNPGELLPICPDPEEDGDDMIMATIVRGELYDDETHDITVNGEWITIACELNAVYKLKRLGYGPNQNFPGASAPATLDQRQATLRMITADYCGTGYSFTEFGTHVGWVNDAETVPSAYGTAWADVEALWDEDGAICLSNPRFTTLGVVQNQCTLPLCTTQMAATVPHEWTTWSVP</sequence>
<feature type="domain" description="ADYC" evidence="1">
    <location>
        <begin position="95"/>
        <end position="285"/>
    </location>
</feature>
<gene>
    <name evidence="2" type="ORF">OV079_30220</name>
</gene>
<evidence type="ECO:0000259" key="1">
    <source>
        <dbReference type="Pfam" id="PF20032"/>
    </source>
</evidence>
<evidence type="ECO:0000313" key="3">
    <source>
        <dbReference type="Proteomes" id="UP001150924"/>
    </source>
</evidence>
<organism evidence="2 3">
    <name type="scientific">Nannocystis pusilla</name>
    <dbReference type="NCBI Taxonomy" id="889268"/>
    <lineage>
        <taxon>Bacteria</taxon>
        <taxon>Pseudomonadati</taxon>
        <taxon>Myxococcota</taxon>
        <taxon>Polyangia</taxon>
        <taxon>Nannocystales</taxon>
        <taxon>Nannocystaceae</taxon>
        <taxon>Nannocystis</taxon>
    </lineage>
</organism>
<dbReference type="AlphaFoldDB" id="A0A9X3J0L4"/>
<reference evidence="2" key="1">
    <citation type="submission" date="2022-11" db="EMBL/GenBank/DDBJ databases">
        <title>Minimal conservation of predation-associated metabolite biosynthetic gene clusters underscores biosynthetic potential of Myxococcota including descriptions for ten novel species: Archangium lansinium sp. nov., Myxococcus landrumus sp. nov., Nannocystis bai.</title>
        <authorList>
            <person name="Ahearne A."/>
            <person name="Stevens C."/>
            <person name="Phillips K."/>
        </authorList>
    </citation>
    <scope>NUCLEOTIDE SEQUENCE</scope>
    <source>
        <strain evidence="2">Na p29</strain>
    </source>
</reference>
<name>A0A9X3J0L4_9BACT</name>
<dbReference type="EMBL" id="JAPNKE010000002">
    <property type="protein sequence ID" value="MCY1009764.1"/>
    <property type="molecule type" value="Genomic_DNA"/>
</dbReference>
<dbReference type="Proteomes" id="UP001150924">
    <property type="component" value="Unassembled WGS sequence"/>
</dbReference>
<comment type="caution">
    <text evidence="2">The sequence shown here is derived from an EMBL/GenBank/DDBJ whole genome shotgun (WGS) entry which is preliminary data.</text>
</comment>
<dbReference type="InterPro" id="IPR045426">
    <property type="entry name" value="ADYC"/>
</dbReference>
<evidence type="ECO:0000313" key="2">
    <source>
        <dbReference type="EMBL" id="MCY1009764.1"/>
    </source>
</evidence>
<protein>
    <submittedName>
        <fullName evidence="2">ADYC domain-containing protein</fullName>
    </submittedName>
</protein>
<accession>A0A9X3J0L4</accession>